<dbReference type="PANTHER" id="PTHR46148:SF59">
    <property type="entry name" value="NUCLEOTIDYLTRANSFERASE, RIBONUCLEASE H"/>
    <property type="match status" value="1"/>
</dbReference>
<evidence type="ECO:0000256" key="2">
    <source>
        <dbReference type="ARBA" id="ARBA00022750"/>
    </source>
</evidence>
<feature type="domain" description="CCHC-type" evidence="6">
    <location>
        <begin position="586"/>
        <end position="601"/>
    </location>
</feature>
<keyword evidence="7" id="KW-0695">RNA-directed DNA polymerase</keyword>
<keyword evidence="3" id="KW-0238">DNA-binding</keyword>
<dbReference type="Pfam" id="PF24626">
    <property type="entry name" value="SH3_Tf2-1"/>
    <property type="match status" value="1"/>
</dbReference>
<feature type="region of interest" description="Disordered" evidence="5">
    <location>
        <begin position="22"/>
        <end position="41"/>
    </location>
</feature>
<dbReference type="Pfam" id="PF00098">
    <property type="entry name" value="zf-CCHC"/>
    <property type="match status" value="2"/>
</dbReference>
<evidence type="ECO:0000313" key="7">
    <source>
        <dbReference type="EMBL" id="GEU40570.1"/>
    </source>
</evidence>
<keyword evidence="7" id="KW-0548">Nucleotidyltransferase</keyword>
<dbReference type="Pfam" id="PF17919">
    <property type="entry name" value="RT_RNaseH_2"/>
    <property type="match status" value="1"/>
</dbReference>
<dbReference type="GO" id="GO:0003964">
    <property type="term" value="F:RNA-directed DNA polymerase activity"/>
    <property type="evidence" value="ECO:0007669"/>
    <property type="project" value="UniProtKB-KW"/>
</dbReference>
<dbReference type="GO" id="GO:0003677">
    <property type="term" value="F:DNA binding"/>
    <property type="evidence" value="ECO:0007669"/>
    <property type="project" value="UniProtKB-KW"/>
</dbReference>
<dbReference type="Gene3D" id="3.30.70.270">
    <property type="match status" value="1"/>
</dbReference>
<keyword evidence="4" id="KW-0479">Metal-binding</keyword>
<feature type="domain" description="CCHC-type" evidence="6">
    <location>
        <begin position="108"/>
        <end position="123"/>
    </location>
</feature>
<dbReference type="SUPFAM" id="SSF56672">
    <property type="entry name" value="DNA/RNA polymerases"/>
    <property type="match status" value="1"/>
</dbReference>
<accession>A0A6L2JV33</accession>
<feature type="region of interest" description="Disordered" evidence="5">
    <location>
        <begin position="206"/>
        <end position="283"/>
    </location>
</feature>
<dbReference type="GO" id="GO:0008270">
    <property type="term" value="F:zinc ion binding"/>
    <property type="evidence" value="ECO:0007669"/>
    <property type="project" value="UniProtKB-KW"/>
</dbReference>
<keyword evidence="2" id="KW-0378">Hydrolase</keyword>
<organism evidence="7">
    <name type="scientific">Tanacetum cinerariifolium</name>
    <name type="common">Dalmatian daisy</name>
    <name type="synonym">Chrysanthemum cinerariifolium</name>
    <dbReference type="NCBI Taxonomy" id="118510"/>
    <lineage>
        <taxon>Eukaryota</taxon>
        <taxon>Viridiplantae</taxon>
        <taxon>Streptophyta</taxon>
        <taxon>Embryophyta</taxon>
        <taxon>Tracheophyta</taxon>
        <taxon>Spermatophyta</taxon>
        <taxon>Magnoliopsida</taxon>
        <taxon>eudicotyledons</taxon>
        <taxon>Gunneridae</taxon>
        <taxon>Pentapetalae</taxon>
        <taxon>asterids</taxon>
        <taxon>campanulids</taxon>
        <taxon>Asterales</taxon>
        <taxon>Asteraceae</taxon>
        <taxon>Asteroideae</taxon>
        <taxon>Anthemideae</taxon>
        <taxon>Anthemidinae</taxon>
        <taxon>Tanacetum</taxon>
    </lineage>
</organism>
<dbReference type="Pfam" id="PF08284">
    <property type="entry name" value="RVP_2"/>
    <property type="match status" value="1"/>
</dbReference>
<comment type="caution">
    <text evidence="7">The sequence shown here is derived from an EMBL/GenBank/DDBJ whole genome shotgun (WGS) entry which is preliminary data.</text>
</comment>
<dbReference type="AlphaFoldDB" id="A0A6L2JV33"/>
<reference evidence="7" key="1">
    <citation type="journal article" date="2019" name="Sci. Rep.">
        <title>Draft genome of Tanacetum cinerariifolium, the natural source of mosquito coil.</title>
        <authorList>
            <person name="Yamashiro T."/>
            <person name="Shiraishi A."/>
            <person name="Satake H."/>
            <person name="Nakayama K."/>
        </authorList>
    </citation>
    <scope>NUCLEOTIDE SEQUENCE</scope>
</reference>
<dbReference type="PANTHER" id="PTHR46148">
    <property type="entry name" value="CHROMO DOMAIN-CONTAINING PROTEIN"/>
    <property type="match status" value="1"/>
</dbReference>
<dbReference type="InterPro" id="IPR021109">
    <property type="entry name" value="Peptidase_aspartic_dom_sf"/>
</dbReference>
<evidence type="ECO:0000259" key="6">
    <source>
        <dbReference type="PROSITE" id="PS50158"/>
    </source>
</evidence>
<dbReference type="PROSITE" id="PS50158">
    <property type="entry name" value="ZF_CCHC"/>
    <property type="match status" value="2"/>
</dbReference>
<proteinExistence type="predicted"/>
<dbReference type="InterPro" id="IPR041577">
    <property type="entry name" value="RT_RNaseH_2"/>
</dbReference>
<evidence type="ECO:0000256" key="5">
    <source>
        <dbReference type="SAM" id="MobiDB-lite"/>
    </source>
</evidence>
<gene>
    <name evidence="7" type="ORF">Tci_012548</name>
</gene>
<dbReference type="CDD" id="cd00303">
    <property type="entry name" value="retropepsin_like"/>
    <property type="match status" value="1"/>
</dbReference>
<dbReference type="Gene3D" id="2.40.70.10">
    <property type="entry name" value="Acid Proteases"/>
    <property type="match status" value="1"/>
</dbReference>
<dbReference type="InterPro" id="IPR056924">
    <property type="entry name" value="SH3_Tf2-1"/>
</dbReference>
<name>A0A6L2JV33_TANCI</name>
<keyword evidence="4" id="KW-0862">Zinc</keyword>
<protein>
    <submittedName>
        <fullName evidence="7">Putative reverse transcriptase domain-containing protein</fullName>
    </submittedName>
</protein>
<dbReference type="SUPFAM" id="SSF57756">
    <property type="entry name" value="Retrovirus zinc finger-like domains"/>
    <property type="match status" value="2"/>
</dbReference>
<evidence type="ECO:0000256" key="1">
    <source>
        <dbReference type="ARBA" id="ARBA00022670"/>
    </source>
</evidence>
<keyword evidence="2" id="KW-0064">Aspartyl protease</keyword>
<dbReference type="GO" id="GO:0004190">
    <property type="term" value="F:aspartic-type endopeptidase activity"/>
    <property type="evidence" value="ECO:0007669"/>
    <property type="project" value="UniProtKB-KW"/>
</dbReference>
<feature type="compositionally biased region" description="Acidic residues" evidence="5">
    <location>
        <begin position="68"/>
        <end position="77"/>
    </location>
</feature>
<dbReference type="InterPro" id="IPR001878">
    <property type="entry name" value="Znf_CCHC"/>
</dbReference>
<feature type="region of interest" description="Disordered" evidence="5">
    <location>
        <begin position="435"/>
        <end position="466"/>
    </location>
</feature>
<dbReference type="InterPro" id="IPR043128">
    <property type="entry name" value="Rev_trsase/Diguanyl_cyclase"/>
</dbReference>
<dbReference type="SMART" id="SM00343">
    <property type="entry name" value="ZnF_C2HC"/>
    <property type="match status" value="2"/>
</dbReference>
<dbReference type="InterPro" id="IPR043502">
    <property type="entry name" value="DNA/RNA_pol_sf"/>
</dbReference>
<keyword evidence="1" id="KW-0645">Protease</keyword>
<dbReference type="GO" id="GO:0006508">
    <property type="term" value="P:proteolysis"/>
    <property type="evidence" value="ECO:0007669"/>
    <property type="project" value="UniProtKB-KW"/>
</dbReference>
<evidence type="ECO:0000256" key="3">
    <source>
        <dbReference type="ARBA" id="ARBA00023125"/>
    </source>
</evidence>
<keyword evidence="7" id="KW-0808">Transferase</keyword>
<dbReference type="Gene3D" id="4.10.60.10">
    <property type="entry name" value="Zinc finger, CCHC-type"/>
    <property type="match status" value="2"/>
</dbReference>
<feature type="compositionally biased region" description="Basic and acidic residues" evidence="5">
    <location>
        <begin position="496"/>
        <end position="517"/>
    </location>
</feature>
<feature type="compositionally biased region" description="Low complexity" evidence="5">
    <location>
        <begin position="454"/>
        <end position="466"/>
    </location>
</feature>
<feature type="region of interest" description="Disordered" evidence="5">
    <location>
        <begin position="493"/>
        <end position="517"/>
    </location>
</feature>
<dbReference type="SUPFAM" id="SSF50630">
    <property type="entry name" value="Acid proteases"/>
    <property type="match status" value="1"/>
</dbReference>
<dbReference type="InterPro" id="IPR036875">
    <property type="entry name" value="Znf_CCHC_sf"/>
</dbReference>
<keyword evidence="4" id="KW-0863">Zinc-finger</keyword>
<evidence type="ECO:0000256" key="4">
    <source>
        <dbReference type="PROSITE-ProRule" id="PRU00047"/>
    </source>
</evidence>
<sequence>MKLMKETPYELLKDEQRKQLRKNNEAKMTLYNDLPPSKNTKEKVKSLALTAKVIREQTSDNSDSQGGSDEDVDEEEEAEAFNLMARNFCHKNSFGNNGGKSSIQKGVCYNCRVDGHFASECKKPRENKAFVGGASSDSEDGNELQNDVICLMAIDSQEAPPLPDYVPGPEEPEQSSHLPDFVLEHVYSEFMPPEDEVFPAEEQPLPAAVSPTTDSPGYIADSDPEEDPTDYPVDEGDDDDDDDGSSNNDDDVEEDEEEEEAQEHPASAESIPPPLIDRLLTIPSPPPSPFSPWSSPLPYIPSPPLLISPPLPILSPLLPASPTYPLRYRAAMIRLRVETPSTSHPLPSSTLPSRTPPLLPIHLPTSSPHLLLPSTSHRADVLKVTLSPRKRDRRTRARTTRLMESKAILSHEAWVQSIDASNTACAETQMAALQRRRGPAKGPSHPKNIAPKRTTGSTPAITTNTTTTPVTNAQLKALTDQGIADALAACNADKSQNGEDNHDSKTGVRRQDPPAREGEIKKLEVELWNLKVKGTDVVSYNQSFQELALMCARMFLEESDKIERSATNANTANNQRGIRAGQKPICFECGAQGHFKRECPKLKNNNRGNQVGNGNALAKVYAVGHAGTNQDSNVVMGMFLLNNCYASILIETGADRSFVSNAFSSQIDITPTTLDHYYDVKLAYGRIIRLNTIIWGFTLNFLNHSFNIDLMSLELGSFDVIIGMDWLAKYKAVIVCAKKIVCIPWGNETMIVHGDESNQGNETHLNIISCTKMKKYMLEGCHVFLAHVNIKETKDKFIEGFLMIAKSMTKLTLKGVKFDWVEKAEAAFQLIKQKLCSVPILALLEGSEDFVVYCDASHKELGVVLMKREKGWVNHLSIVEFSFNNSYHASIKAAPFEALYGQKCRSPVCWADVGEVQLLDPEIVQETTKKIIQIKQRIQAARDRQKSYAHLKRKPMEFQVGDIVMLKVSPWKGVVHFGKRGKLNPRYVRPFKALEKDGSVAYKLELPQELSRVHNIFYVSDKPLAVPLDGLHFDDKLHFVEEPVEIMDQEVKRLKGSRIPIVNVRWNSRRGPEFT</sequence>
<feature type="compositionally biased region" description="Acidic residues" evidence="5">
    <location>
        <begin position="222"/>
        <end position="261"/>
    </location>
</feature>
<dbReference type="EMBL" id="BKCJ010001319">
    <property type="protein sequence ID" value="GEU40570.1"/>
    <property type="molecule type" value="Genomic_DNA"/>
</dbReference>
<feature type="region of interest" description="Disordered" evidence="5">
    <location>
        <begin position="51"/>
        <end position="77"/>
    </location>
</feature>